<keyword evidence="1" id="KW-1133">Transmembrane helix</keyword>
<feature type="transmembrane region" description="Helical" evidence="1">
    <location>
        <begin position="73"/>
        <end position="92"/>
    </location>
</feature>
<proteinExistence type="predicted"/>
<name>A0A544UWH8_LYSSH</name>
<dbReference type="RefSeq" id="WP_142507373.1">
    <property type="nucleotide sequence ID" value="NZ_SADV01000002.1"/>
</dbReference>
<keyword evidence="1" id="KW-0812">Transmembrane</keyword>
<gene>
    <name evidence="2" type="ORF">C7Y47_02755</name>
</gene>
<comment type="caution">
    <text evidence="2">The sequence shown here is derived from an EMBL/GenBank/DDBJ whole genome shotgun (WGS) entry which is preliminary data.</text>
</comment>
<organism evidence="2 3">
    <name type="scientific">Lysinibacillus sphaericus</name>
    <name type="common">Bacillus sphaericus</name>
    <dbReference type="NCBI Taxonomy" id="1421"/>
    <lineage>
        <taxon>Bacteria</taxon>
        <taxon>Bacillati</taxon>
        <taxon>Bacillota</taxon>
        <taxon>Bacilli</taxon>
        <taxon>Bacillales</taxon>
        <taxon>Bacillaceae</taxon>
        <taxon>Lysinibacillus</taxon>
    </lineage>
</organism>
<dbReference type="EMBL" id="SADV01000002">
    <property type="protein sequence ID" value="TQR38190.1"/>
    <property type="molecule type" value="Genomic_DNA"/>
</dbReference>
<dbReference type="AlphaFoldDB" id="A0A544UWH8"/>
<dbReference type="Proteomes" id="UP000317944">
    <property type="component" value="Unassembled WGS sequence"/>
</dbReference>
<evidence type="ECO:0000313" key="2">
    <source>
        <dbReference type="EMBL" id="TQR38190.1"/>
    </source>
</evidence>
<sequence>MERYIKKYIQGFLFAIMLPIYDALWKLSWNDGEWKHWLAMALILPVVVYSFYDAGKEFMKVRTFSKESVLMYVFLRLGSISFIVVGNIVGLFNF</sequence>
<accession>A0A544UWH8</accession>
<feature type="transmembrane region" description="Helical" evidence="1">
    <location>
        <begin position="12"/>
        <end position="28"/>
    </location>
</feature>
<dbReference type="OrthoDB" id="9967286at2"/>
<protein>
    <submittedName>
        <fullName evidence="2">Uncharacterized protein</fullName>
    </submittedName>
</protein>
<reference evidence="2 3" key="1">
    <citation type="submission" date="2018-03" db="EMBL/GenBank/DDBJ databases">
        <title>Aerobic endospore-forming bacteria genome sequencing and assembly.</title>
        <authorList>
            <person name="Cavalcante D.A."/>
            <person name="Driks A."/>
            <person name="Putonti C."/>
            <person name="De-Souza M.T."/>
        </authorList>
    </citation>
    <scope>NUCLEOTIDE SEQUENCE [LARGE SCALE GENOMIC DNA]</scope>
    <source>
        <strain evidence="2 3">SDF0037</strain>
    </source>
</reference>
<feature type="transmembrane region" description="Helical" evidence="1">
    <location>
        <begin position="34"/>
        <end position="52"/>
    </location>
</feature>
<evidence type="ECO:0000256" key="1">
    <source>
        <dbReference type="SAM" id="Phobius"/>
    </source>
</evidence>
<evidence type="ECO:0000313" key="3">
    <source>
        <dbReference type="Proteomes" id="UP000317944"/>
    </source>
</evidence>
<keyword evidence="1" id="KW-0472">Membrane</keyword>